<evidence type="ECO:0000256" key="1">
    <source>
        <dbReference type="SAM" id="Coils"/>
    </source>
</evidence>
<dbReference type="Proteomes" id="UP000242642">
    <property type="component" value="Unassembled WGS sequence"/>
</dbReference>
<sequence>MAVLTHEEKDRILDEFLGGISAECICRDYNITPLQLVEIFNSTERSFVNELFDEPEKPKLTISQVEYENSQLKEQHDLLNRKINEYEIEIRVHKEMLETLIANNAKKWKLF</sequence>
<protein>
    <submittedName>
        <fullName evidence="2">Uncharacterized protein</fullName>
    </submittedName>
</protein>
<evidence type="ECO:0000313" key="2">
    <source>
        <dbReference type="EMBL" id="SES67717.1"/>
    </source>
</evidence>
<keyword evidence="3" id="KW-1185">Reference proteome</keyword>
<name>A0A1H9YFG9_9GAMM</name>
<accession>A0A1H9YFG9</accession>
<proteinExistence type="predicted"/>
<organism evidence="2 3">
    <name type="scientific">Thorsellia anophelis DSM 18579</name>
    <dbReference type="NCBI Taxonomy" id="1123402"/>
    <lineage>
        <taxon>Bacteria</taxon>
        <taxon>Pseudomonadati</taxon>
        <taxon>Pseudomonadota</taxon>
        <taxon>Gammaproteobacteria</taxon>
        <taxon>Enterobacterales</taxon>
        <taxon>Thorselliaceae</taxon>
        <taxon>Thorsellia</taxon>
    </lineage>
</organism>
<evidence type="ECO:0000313" key="3">
    <source>
        <dbReference type="Proteomes" id="UP000242642"/>
    </source>
</evidence>
<feature type="coiled-coil region" evidence="1">
    <location>
        <begin position="62"/>
        <end position="103"/>
    </location>
</feature>
<dbReference type="EMBL" id="FOHV01000001">
    <property type="protein sequence ID" value="SES67717.1"/>
    <property type="molecule type" value="Genomic_DNA"/>
</dbReference>
<dbReference type="AlphaFoldDB" id="A0A1H9YFG9"/>
<gene>
    <name evidence="2" type="ORF">SAMN02583745_00235</name>
</gene>
<keyword evidence="1" id="KW-0175">Coiled coil</keyword>
<reference evidence="3" key="1">
    <citation type="submission" date="2016-10" db="EMBL/GenBank/DDBJ databases">
        <authorList>
            <person name="Varghese N."/>
            <person name="Submissions S."/>
        </authorList>
    </citation>
    <scope>NUCLEOTIDE SEQUENCE [LARGE SCALE GENOMIC DNA]</scope>
    <source>
        <strain evidence="3">DSM 18579</strain>
    </source>
</reference>
<dbReference type="RefSeq" id="WP_093316895.1">
    <property type="nucleotide sequence ID" value="NZ_FOHV01000001.1"/>
</dbReference>
<dbReference type="STRING" id="1123402.SAMN02583745_00235"/>